<accession>A0A9Q8WKP4</accession>
<feature type="non-terminal residue" evidence="3">
    <location>
        <position position="1"/>
    </location>
</feature>
<evidence type="ECO:0000256" key="2">
    <source>
        <dbReference type="SAM" id="Phobius"/>
    </source>
</evidence>
<gene>
    <name evidence="3" type="ORF">CLUP02_11680</name>
</gene>
<dbReference type="AlphaFoldDB" id="A0A9Q8WKP4"/>
<keyword evidence="4" id="KW-1185">Reference proteome</keyword>
<keyword evidence="2" id="KW-0812">Transmembrane</keyword>
<evidence type="ECO:0000313" key="4">
    <source>
        <dbReference type="Proteomes" id="UP000830671"/>
    </source>
</evidence>
<keyword evidence="2" id="KW-1133">Transmembrane helix</keyword>
<evidence type="ECO:0000313" key="3">
    <source>
        <dbReference type="EMBL" id="UQC86180.1"/>
    </source>
</evidence>
<dbReference type="EMBL" id="CP019478">
    <property type="protein sequence ID" value="UQC86180.1"/>
    <property type="molecule type" value="Genomic_DNA"/>
</dbReference>
<name>A0A9Q8WKP4_9PEZI</name>
<sequence>QRKTRGQRTQRTDSTPGLRAESPPGPPDSSIKNLSCAAACVTVKVLFLSRLYRITTTSAVASHSAPLSYLPLSIGFSVPLFSIRCVCIFVAFRRHCGALCMASKILLFFLPAYSRWIIIKARFLPA</sequence>
<keyword evidence="2" id="KW-0472">Membrane</keyword>
<dbReference type="KEGG" id="clup:CLUP02_11680"/>
<proteinExistence type="predicted"/>
<protein>
    <submittedName>
        <fullName evidence="3">Uncharacterized protein</fullName>
    </submittedName>
</protein>
<evidence type="ECO:0000256" key="1">
    <source>
        <dbReference type="SAM" id="MobiDB-lite"/>
    </source>
</evidence>
<dbReference type="GeneID" id="73345657"/>
<feature type="region of interest" description="Disordered" evidence="1">
    <location>
        <begin position="1"/>
        <end position="30"/>
    </location>
</feature>
<feature type="transmembrane region" description="Helical" evidence="2">
    <location>
        <begin position="99"/>
        <end position="118"/>
    </location>
</feature>
<organism evidence="3 4">
    <name type="scientific">Colletotrichum lupini</name>
    <dbReference type="NCBI Taxonomy" id="145971"/>
    <lineage>
        <taxon>Eukaryota</taxon>
        <taxon>Fungi</taxon>
        <taxon>Dikarya</taxon>
        <taxon>Ascomycota</taxon>
        <taxon>Pezizomycotina</taxon>
        <taxon>Sordariomycetes</taxon>
        <taxon>Hypocreomycetidae</taxon>
        <taxon>Glomerellales</taxon>
        <taxon>Glomerellaceae</taxon>
        <taxon>Colletotrichum</taxon>
        <taxon>Colletotrichum acutatum species complex</taxon>
    </lineage>
</organism>
<reference evidence="3" key="1">
    <citation type="journal article" date="2021" name="Mol. Plant Microbe Interact.">
        <title>Complete Genome Sequence of the Plant-Pathogenic Fungus Colletotrichum lupini.</title>
        <authorList>
            <person name="Baroncelli R."/>
            <person name="Pensec F."/>
            <person name="Da Lio D."/>
            <person name="Boufleur T."/>
            <person name="Vicente I."/>
            <person name="Sarrocco S."/>
            <person name="Picot A."/>
            <person name="Baraldi E."/>
            <person name="Sukno S."/>
            <person name="Thon M."/>
            <person name="Le Floch G."/>
        </authorList>
    </citation>
    <scope>NUCLEOTIDE SEQUENCE</scope>
    <source>
        <strain evidence="3">IMI 504893</strain>
    </source>
</reference>
<dbReference type="Proteomes" id="UP000830671">
    <property type="component" value="Chromosome 6"/>
</dbReference>
<dbReference type="RefSeq" id="XP_049147792.1">
    <property type="nucleotide sequence ID" value="XM_049290647.1"/>
</dbReference>